<evidence type="ECO:0000313" key="12">
    <source>
        <dbReference type="Proteomes" id="UP001327027"/>
    </source>
</evidence>
<dbReference type="CDD" id="cd18567">
    <property type="entry name" value="ABC_6TM_CvaB_RaxB_like"/>
    <property type="match status" value="1"/>
</dbReference>
<feature type="domain" description="ABC transporter" evidence="8">
    <location>
        <begin position="486"/>
        <end position="709"/>
    </location>
</feature>
<evidence type="ECO:0000256" key="6">
    <source>
        <dbReference type="ARBA" id="ARBA00023136"/>
    </source>
</evidence>
<feature type="transmembrane region" description="Helical" evidence="7">
    <location>
        <begin position="281"/>
        <end position="304"/>
    </location>
</feature>
<keyword evidence="4" id="KW-0067">ATP-binding</keyword>
<sequence length="710" mass="79147">MENPVSLLNFGKRKRLPTVIQTEVAECGLASVAMVANYFGHKVDLNALRRKYSISSKGATLQGLIKLADSLHLSSRPLRLELEELSQLKKPCILHWDLNHFVVLKSVKGNNITIHDPAVGVRTLKLDEVSKHFTGVALELTPTAEFIPEKIAKKAKLSDFWTRITGLKGALGQILILSLLLQVFAIASPFYMQLVVDDVIISRDLDLLLILALGFGLMKLVNLAVTALRGVVILYMGTQLNVQMAANLLRHLLKLPMGYFEKRHIGDIISRFRSLEDVKQLLTTGLIETIVDGIMAIGLLIMMFIYSVKLALIVSVAVVVYILIRLVLYKPYRQLTEEAIVADAKQNSNFMETVRGIQSVKLFGNESQRQTVWHNYYADTMNAGIRIGKLEIGYNAINGFLFGLENIIVIYLAASLVIDSLMTIGMLYAFMSYKRQFTEKASALVNKFIQFKMLSLHMERLGDIILTQPEKDIESQRQLPQVKGELSLENISFRYSDNEPYLFQNLDFKIEQGSSVAIIGASGCGKTTLMKIMLGLLKPETGGIFIDGYDIRKVGLRIYRNEIGTVMQSDQLLSGSIADNICFFDPEFDQQWIESCAQMAAIHQDIIQMPMGYHTLIGDMGSSLSGGQKQRLLLARALYKRPKILFLDEATSHLDVGLESVVNETVKKLNITRIIIAHRPDTIAMADQVVALQNGQLSKVTIPGVQAVAV</sequence>
<evidence type="ECO:0000256" key="3">
    <source>
        <dbReference type="ARBA" id="ARBA00022741"/>
    </source>
</evidence>
<dbReference type="InterPro" id="IPR017871">
    <property type="entry name" value="ABC_transporter-like_CS"/>
</dbReference>
<protein>
    <submittedName>
        <fullName evidence="11">Peptidase domain-containing ABC transporter</fullName>
    </submittedName>
</protein>
<keyword evidence="12" id="KW-1185">Reference proteome</keyword>
<evidence type="ECO:0000259" key="8">
    <source>
        <dbReference type="PROSITE" id="PS50893"/>
    </source>
</evidence>
<feature type="domain" description="Peptidase C39" evidence="10">
    <location>
        <begin position="21"/>
        <end position="140"/>
    </location>
</feature>
<evidence type="ECO:0000256" key="4">
    <source>
        <dbReference type="ARBA" id="ARBA00022840"/>
    </source>
</evidence>
<organism evidence="11 12">
    <name type="scientific">Aquimarina gracilis</name>
    <dbReference type="NCBI Taxonomy" id="874422"/>
    <lineage>
        <taxon>Bacteria</taxon>
        <taxon>Pseudomonadati</taxon>
        <taxon>Bacteroidota</taxon>
        <taxon>Flavobacteriia</taxon>
        <taxon>Flavobacteriales</taxon>
        <taxon>Flavobacteriaceae</taxon>
        <taxon>Aquimarina</taxon>
    </lineage>
</organism>
<dbReference type="Pfam" id="PF00664">
    <property type="entry name" value="ABC_membrane"/>
    <property type="match status" value="1"/>
</dbReference>
<dbReference type="SUPFAM" id="SSF52540">
    <property type="entry name" value="P-loop containing nucleoside triphosphate hydrolases"/>
    <property type="match status" value="1"/>
</dbReference>
<dbReference type="Gene3D" id="3.40.50.300">
    <property type="entry name" value="P-loop containing nucleotide triphosphate hydrolases"/>
    <property type="match status" value="1"/>
</dbReference>
<dbReference type="InterPro" id="IPR033838">
    <property type="entry name" value="CvaB_peptidase"/>
</dbReference>
<feature type="transmembrane region" description="Helical" evidence="7">
    <location>
        <begin position="207"/>
        <end position="235"/>
    </location>
</feature>
<keyword evidence="5 7" id="KW-1133">Transmembrane helix</keyword>
<evidence type="ECO:0000259" key="10">
    <source>
        <dbReference type="PROSITE" id="PS50990"/>
    </source>
</evidence>
<dbReference type="Proteomes" id="UP001327027">
    <property type="component" value="Unassembled WGS sequence"/>
</dbReference>
<dbReference type="InterPro" id="IPR027417">
    <property type="entry name" value="P-loop_NTPase"/>
</dbReference>
<gene>
    <name evidence="11" type="ORF">U6A24_21250</name>
</gene>
<dbReference type="PROSITE" id="PS50990">
    <property type="entry name" value="PEPTIDASE_C39"/>
    <property type="match status" value="1"/>
</dbReference>
<dbReference type="InterPro" id="IPR005074">
    <property type="entry name" value="Peptidase_C39"/>
</dbReference>
<feature type="transmembrane region" description="Helical" evidence="7">
    <location>
        <begin position="408"/>
        <end position="431"/>
    </location>
</feature>
<dbReference type="CDD" id="cd02419">
    <property type="entry name" value="Peptidase_C39C"/>
    <property type="match status" value="1"/>
</dbReference>
<evidence type="ECO:0000313" key="11">
    <source>
        <dbReference type="EMBL" id="MEB3348016.1"/>
    </source>
</evidence>
<dbReference type="PROSITE" id="PS00211">
    <property type="entry name" value="ABC_TRANSPORTER_1"/>
    <property type="match status" value="1"/>
</dbReference>
<dbReference type="SMART" id="SM00382">
    <property type="entry name" value="AAA"/>
    <property type="match status" value="1"/>
</dbReference>
<dbReference type="InterPro" id="IPR003439">
    <property type="entry name" value="ABC_transporter-like_ATP-bd"/>
</dbReference>
<dbReference type="Gene3D" id="1.20.1560.10">
    <property type="entry name" value="ABC transporter type 1, transmembrane domain"/>
    <property type="match status" value="1"/>
</dbReference>
<feature type="transmembrane region" description="Helical" evidence="7">
    <location>
        <begin position="170"/>
        <end position="192"/>
    </location>
</feature>
<dbReference type="RefSeq" id="WP_324182040.1">
    <property type="nucleotide sequence ID" value="NZ_BAABAW010000006.1"/>
</dbReference>
<dbReference type="PANTHER" id="PTHR24221">
    <property type="entry name" value="ATP-BINDING CASSETTE SUB-FAMILY B"/>
    <property type="match status" value="1"/>
</dbReference>
<dbReference type="InterPro" id="IPR039421">
    <property type="entry name" value="Type_1_exporter"/>
</dbReference>
<name>A0ABU6A1P5_9FLAO</name>
<dbReference type="EMBL" id="JAYKLX010000011">
    <property type="protein sequence ID" value="MEB3348016.1"/>
    <property type="molecule type" value="Genomic_DNA"/>
</dbReference>
<comment type="subcellular location">
    <subcellularLocation>
        <location evidence="1">Cell membrane</location>
        <topology evidence="1">Multi-pass membrane protein</topology>
    </subcellularLocation>
</comment>
<proteinExistence type="predicted"/>
<dbReference type="PROSITE" id="PS50893">
    <property type="entry name" value="ABC_TRANSPORTER_2"/>
    <property type="match status" value="1"/>
</dbReference>
<feature type="transmembrane region" description="Helical" evidence="7">
    <location>
        <begin position="310"/>
        <end position="328"/>
    </location>
</feature>
<feature type="domain" description="ABC transmembrane type-1" evidence="9">
    <location>
        <begin position="174"/>
        <end position="453"/>
    </location>
</feature>
<evidence type="ECO:0000256" key="2">
    <source>
        <dbReference type="ARBA" id="ARBA00022692"/>
    </source>
</evidence>
<dbReference type="Gene3D" id="3.90.70.10">
    <property type="entry name" value="Cysteine proteinases"/>
    <property type="match status" value="1"/>
</dbReference>
<accession>A0ABU6A1P5</accession>
<dbReference type="Pfam" id="PF00005">
    <property type="entry name" value="ABC_tran"/>
    <property type="match status" value="1"/>
</dbReference>
<keyword evidence="2 7" id="KW-0812">Transmembrane</keyword>
<dbReference type="InterPro" id="IPR003593">
    <property type="entry name" value="AAA+_ATPase"/>
</dbReference>
<evidence type="ECO:0000256" key="5">
    <source>
        <dbReference type="ARBA" id="ARBA00022989"/>
    </source>
</evidence>
<dbReference type="PROSITE" id="PS50929">
    <property type="entry name" value="ABC_TM1F"/>
    <property type="match status" value="1"/>
</dbReference>
<evidence type="ECO:0000256" key="7">
    <source>
        <dbReference type="SAM" id="Phobius"/>
    </source>
</evidence>
<keyword evidence="3" id="KW-0547">Nucleotide-binding</keyword>
<dbReference type="InterPro" id="IPR011527">
    <property type="entry name" value="ABC1_TM_dom"/>
</dbReference>
<evidence type="ECO:0000256" key="1">
    <source>
        <dbReference type="ARBA" id="ARBA00004651"/>
    </source>
</evidence>
<reference evidence="11 12" key="1">
    <citation type="journal article" date="2013" name="Int. J. Syst. Evol. Microbiol.">
        <title>Aquimarina gracilis sp. nov., isolated from the gut microflora of a mussel, Mytilus coruscus, and emended description of Aquimarina spongiae.</title>
        <authorList>
            <person name="Park S.C."/>
            <person name="Choe H.N."/>
            <person name="Baik K.S."/>
            <person name="Seong C.N."/>
        </authorList>
    </citation>
    <scope>NUCLEOTIDE SEQUENCE [LARGE SCALE GENOMIC DNA]</scope>
    <source>
        <strain evidence="11 12">PSC32</strain>
    </source>
</reference>
<keyword evidence="6 7" id="KW-0472">Membrane</keyword>
<evidence type="ECO:0000259" key="9">
    <source>
        <dbReference type="PROSITE" id="PS50929"/>
    </source>
</evidence>
<dbReference type="SUPFAM" id="SSF90123">
    <property type="entry name" value="ABC transporter transmembrane region"/>
    <property type="match status" value="1"/>
</dbReference>
<dbReference type="Pfam" id="PF03412">
    <property type="entry name" value="Peptidase_C39"/>
    <property type="match status" value="1"/>
</dbReference>
<comment type="caution">
    <text evidence="11">The sequence shown here is derived from an EMBL/GenBank/DDBJ whole genome shotgun (WGS) entry which is preliminary data.</text>
</comment>
<dbReference type="InterPro" id="IPR036640">
    <property type="entry name" value="ABC1_TM_sf"/>
</dbReference>
<dbReference type="PANTHER" id="PTHR24221:SF606">
    <property type="entry name" value="COLICIN V SECRETION-PROCESSING ATP-BINDING PROTEIN"/>
    <property type="match status" value="1"/>
</dbReference>